<sequence length="174" mass="19459">MNRKDILLVYKQGPNSVVNLVETLCTRIQELEFNAKKNAKNSHKPPSMDGLQKPTTKSLREKTDRKTGGQPGHKGHTLSQVEHPDYVVVHPVTMCSCCQSSLENEPVSSKKVRQVFDIPPVSFEVLQHEVERKICPRCFHIEEAPFPCDSIWAKCSIDGELFNAISVSLSSTDG</sequence>
<name>A0ACC6A782_9BACI</name>
<evidence type="ECO:0000313" key="2">
    <source>
        <dbReference type="Proteomes" id="UP001202289"/>
    </source>
</evidence>
<protein>
    <submittedName>
        <fullName evidence="1">DUF6444 domain-containing protein</fullName>
    </submittedName>
</protein>
<keyword evidence="2" id="KW-1185">Reference proteome</keyword>
<accession>A0ACC6A782</accession>
<comment type="caution">
    <text evidence="1">The sequence shown here is derived from an EMBL/GenBank/DDBJ whole genome shotgun (WGS) entry which is preliminary data.</text>
</comment>
<gene>
    <name evidence="1" type="ORF">M3215_13210</name>
</gene>
<proteinExistence type="predicted"/>
<dbReference type="Proteomes" id="UP001202289">
    <property type="component" value="Unassembled WGS sequence"/>
</dbReference>
<reference evidence="1" key="1">
    <citation type="submission" date="2022-05" db="EMBL/GenBank/DDBJ databases">
        <title>Comparative Genomics of Spacecraft Associated Microbes.</title>
        <authorList>
            <person name="Tran M.T."/>
            <person name="Wright A."/>
            <person name="Seuylemezian A."/>
            <person name="Eisen J."/>
            <person name="Coil D."/>
        </authorList>
    </citation>
    <scope>NUCLEOTIDE SEQUENCE</scope>
    <source>
        <strain evidence="1">FAIRING 10M-2.2</strain>
    </source>
</reference>
<organism evidence="1 2">
    <name type="scientific">Bacillus cytotoxicus</name>
    <dbReference type="NCBI Taxonomy" id="580165"/>
    <lineage>
        <taxon>Bacteria</taxon>
        <taxon>Bacillati</taxon>
        <taxon>Bacillota</taxon>
        <taxon>Bacilli</taxon>
        <taxon>Bacillales</taxon>
        <taxon>Bacillaceae</taxon>
        <taxon>Bacillus</taxon>
        <taxon>Bacillus cereus group</taxon>
    </lineage>
</organism>
<dbReference type="EMBL" id="JAMBOP010000015">
    <property type="protein sequence ID" value="MCM3736751.1"/>
    <property type="molecule type" value="Genomic_DNA"/>
</dbReference>
<evidence type="ECO:0000313" key="1">
    <source>
        <dbReference type="EMBL" id="MCM3736751.1"/>
    </source>
</evidence>